<evidence type="ECO:0000313" key="2">
    <source>
        <dbReference type="EMBL" id="KAJ7757095.1"/>
    </source>
</evidence>
<protein>
    <submittedName>
        <fullName evidence="2">Uncharacterized protein</fullName>
    </submittedName>
</protein>
<evidence type="ECO:0000313" key="3">
    <source>
        <dbReference type="Proteomes" id="UP001215598"/>
    </source>
</evidence>
<feature type="region of interest" description="Disordered" evidence="1">
    <location>
        <begin position="90"/>
        <end position="118"/>
    </location>
</feature>
<proteinExistence type="predicted"/>
<organism evidence="2 3">
    <name type="scientific">Mycena metata</name>
    <dbReference type="NCBI Taxonomy" id="1033252"/>
    <lineage>
        <taxon>Eukaryota</taxon>
        <taxon>Fungi</taxon>
        <taxon>Dikarya</taxon>
        <taxon>Basidiomycota</taxon>
        <taxon>Agaricomycotina</taxon>
        <taxon>Agaricomycetes</taxon>
        <taxon>Agaricomycetidae</taxon>
        <taxon>Agaricales</taxon>
        <taxon>Marasmiineae</taxon>
        <taxon>Mycenaceae</taxon>
        <taxon>Mycena</taxon>
    </lineage>
</organism>
<gene>
    <name evidence="2" type="ORF">B0H16DRAFT_678344</name>
</gene>
<name>A0AAD7NEM7_9AGAR</name>
<comment type="caution">
    <text evidence="2">The sequence shown here is derived from an EMBL/GenBank/DDBJ whole genome shotgun (WGS) entry which is preliminary data.</text>
</comment>
<evidence type="ECO:0000256" key="1">
    <source>
        <dbReference type="SAM" id="MobiDB-lite"/>
    </source>
</evidence>
<dbReference type="AlphaFoldDB" id="A0AAD7NEM7"/>
<reference evidence="2" key="1">
    <citation type="submission" date="2023-03" db="EMBL/GenBank/DDBJ databases">
        <title>Massive genome expansion in bonnet fungi (Mycena s.s.) driven by repeated elements and novel gene families across ecological guilds.</title>
        <authorList>
            <consortium name="Lawrence Berkeley National Laboratory"/>
            <person name="Harder C.B."/>
            <person name="Miyauchi S."/>
            <person name="Viragh M."/>
            <person name="Kuo A."/>
            <person name="Thoen E."/>
            <person name="Andreopoulos B."/>
            <person name="Lu D."/>
            <person name="Skrede I."/>
            <person name="Drula E."/>
            <person name="Henrissat B."/>
            <person name="Morin E."/>
            <person name="Kohler A."/>
            <person name="Barry K."/>
            <person name="LaButti K."/>
            <person name="Morin E."/>
            <person name="Salamov A."/>
            <person name="Lipzen A."/>
            <person name="Mereny Z."/>
            <person name="Hegedus B."/>
            <person name="Baldrian P."/>
            <person name="Stursova M."/>
            <person name="Weitz H."/>
            <person name="Taylor A."/>
            <person name="Grigoriev I.V."/>
            <person name="Nagy L.G."/>
            <person name="Martin F."/>
            <person name="Kauserud H."/>
        </authorList>
    </citation>
    <scope>NUCLEOTIDE SEQUENCE</scope>
    <source>
        <strain evidence="2">CBHHK182m</strain>
    </source>
</reference>
<accession>A0AAD7NEM7</accession>
<keyword evidence="3" id="KW-1185">Reference proteome</keyword>
<dbReference type="EMBL" id="JARKIB010000045">
    <property type="protein sequence ID" value="KAJ7757095.1"/>
    <property type="molecule type" value="Genomic_DNA"/>
</dbReference>
<sequence length="249" mass="27881">MSQRRLNRTCGKSKFTIFVLGLGRCSIPMVVTENTLIDDIYSQLSYLKLVPTIKHPNLYFLASGQTVPWRDSLWELNLGPDSQLDLRISVPGGASETRGSPEVSLSKTPCKPSGSGSNSVIVVESDHEPAFDPKEWIGTGKLYRDIPSYVADVYRAVREIPSTLVRKLPNRDLPVADFLALTLPRILADDMTFPRRTSSWFSTENPNCEPDTVWSSVVPPLWFLRDLESIFPQAWLNGAQSIVDPNNSW</sequence>
<dbReference type="Proteomes" id="UP001215598">
    <property type="component" value="Unassembled WGS sequence"/>
</dbReference>